<proteinExistence type="predicted"/>
<organism evidence="3 4">
    <name type="scientific">Meloidogyne floridensis</name>
    <dbReference type="NCBI Taxonomy" id="298350"/>
    <lineage>
        <taxon>Eukaryota</taxon>
        <taxon>Metazoa</taxon>
        <taxon>Ecdysozoa</taxon>
        <taxon>Nematoda</taxon>
        <taxon>Chromadorea</taxon>
        <taxon>Rhabditida</taxon>
        <taxon>Tylenchina</taxon>
        <taxon>Tylenchomorpha</taxon>
        <taxon>Tylenchoidea</taxon>
        <taxon>Meloidogynidae</taxon>
        <taxon>Meloidogyninae</taxon>
        <taxon>Meloidogyne</taxon>
    </lineage>
</organism>
<sequence length="229" mass="25384">SQFISGIYRPPGIRRRGSIQPPSLLNGGSPLGSPLFGNSPFSGGGYIPPPLRKVSAPMAAQSLMGQCRSPTIRNVFGGFPIPTTQNQKCEMKDAETQTISTGEIAVLKVYYDDEEKELTNGNSNKDFNSNDKAIKIENNETNKEEKQLLNEMEEEKQNKDSVGETILEGNEKLSLESDINELIKQWMKNINNPIEIGRKTRLQKHNQLTPIALSPLPAQQIVTTSQLIF</sequence>
<evidence type="ECO:0000256" key="2">
    <source>
        <dbReference type="SAM" id="MobiDB-lite"/>
    </source>
</evidence>
<protein>
    <submittedName>
        <fullName evidence="4">Uncharacterized protein</fullName>
    </submittedName>
</protein>
<dbReference type="WBParaSite" id="scf7180000418054.g2034">
    <property type="protein sequence ID" value="scf7180000418054.g2034"/>
    <property type="gene ID" value="scf7180000418054.g2034"/>
</dbReference>
<dbReference type="AlphaFoldDB" id="A0A915NFK1"/>
<keyword evidence="1" id="KW-0175">Coiled coil</keyword>
<dbReference type="Proteomes" id="UP000887560">
    <property type="component" value="Unplaced"/>
</dbReference>
<evidence type="ECO:0000313" key="3">
    <source>
        <dbReference type="Proteomes" id="UP000887560"/>
    </source>
</evidence>
<feature type="coiled-coil region" evidence="1">
    <location>
        <begin position="135"/>
        <end position="165"/>
    </location>
</feature>
<keyword evidence="3" id="KW-1185">Reference proteome</keyword>
<evidence type="ECO:0000256" key="1">
    <source>
        <dbReference type="SAM" id="Coils"/>
    </source>
</evidence>
<accession>A0A915NFK1</accession>
<feature type="compositionally biased region" description="Low complexity" evidence="2">
    <location>
        <begin position="1"/>
        <end position="11"/>
    </location>
</feature>
<reference evidence="4" key="1">
    <citation type="submission" date="2022-11" db="UniProtKB">
        <authorList>
            <consortium name="WormBaseParasite"/>
        </authorList>
    </citation>
    <scope>IDENTIFICATION</scope>
</reference>
<name>A0A915NFK1_9BILA</name>
<feature type="region of interest" description="Disordered" evidence="2">
    <location>
        <begin position="1"/>
        <end position="21"/>
    </location>
</feature>
<evidence type="ECO:0000313" key="4">
    <source>
        <dbReference type="WBParaSite" id="scf7180000418054.g2034"/>
    </source>
</evidence>